<evidence type="ECO:0000313" key="4">
    <source>
        <dbReference type="EMBL" id="KAF4700766.1"/>
    </source>
</evidence>
<proteinExistence type="predicted"/>
<evidence type="ECO:0000313" key="5">
    <source>
        <dbReference type="Proteomes" id="UP000553632"/>
    </source>
</evidence>
<feature type="non-terminal residue" evidence="4">
    <location>
        <position position="1"/>
    </location>
</feature>
<keyword evidence="3" id="KW-1133">Transmembrane helix</keyword>
<keyword evidence="1" id="KW-0175">Coiled coil</keyword>
<feature type="region of interest" description="Disordered" evidence="2">
    <location>
        <begin position="28"/>
        <end position="65"/>
    </location>
</feature>
<protein>
    <submittedName>
        <fullName evidence="4">Uncharacterized protein</fullName>
    </submittedName>
</protein>
<evidence type="ECO:0000256" key="3">
    <source>
        <dbReference type="SAM" id="Phobius"/>
    </source>
</evidence>
<reference evidence="4 5" key="1">
    <citation type="submission" date="2020-04" db="EMBL/GenBank/DDBJ databases">
        <title>Perkinsus olseni comparative genomics.</title>
        <authorList>
            <person name="Bogema D.R."/>
        </authorList>
    </citation>
    <scope>NUCLEOTIDE SEQUENCE [LARGE SCALE GENOMIC DNA]</scope>
    <source>
        <strain evidence="4 5">ATCC PRA-207</strain>
    </source>
</reference>
<dbReference type="EMBL" id="JABANO010037066">
    <property type="protein sequence ID" value="KAF4700766.1"/>
    <property type="molecule type" value="Genomic_DNA"/>
</dbReference>
<sequence length="548" mass="61525">WILNRSGSRRRRRSSISRRYGALEDIQSGEEYDSARSSSALPSRRRRSSSSRMGSTSSTTADTRDWTLARESTEMARLRRKYQSLEKAYKALEDENDTVKEQLKQRKESLEDANTQVRERERQLQTAHQVSGLVNLAQVLCVGCLIPVLGALLLLLLAQPLLPPPLKVELHASRSSTPLTDAAGSSNQSVWRRILNSGAMPSSRYFPTLPPGPMEYIWSPWKPDEPREEQASTQGMLLPELMVVLSAIIVFFDSVISSHFCINYACCFVVNGWGQRNYQFILCQYPSSCMLVCGLLAAAALPVVLPYRTIHRGTLCECNHFNNYWFSVVTAIQRYAEVERTGGLLDARRVLAVEEQLPVTCEVGCPAGWFLMVVDDGEWTYHVERGPSMVYDMEMVPLNISNPSQLSELLLDVLEAGRSQFWPLVWLSKFCLPGQAALMALCAWKRALEGDSEGVLNYMAMGTELIQYGMSCMLEHSREDLPLNATVLSDVLQGRVPLSLQGIVIDPVQGEKYADTAYRAAASWAAFFDDFWRAGHNSTLWRSRPNVS</sequence>
<feature type="transmembrane region" description="Helical" evidence="3">
    <location>
        <begin position="132"/>
        <end position="158"/>
    </location>
</feature>
<feature type="compositionally biased region" description="Low complexity" evidence="2">
    <location>
        <begin position="50"/>
        <end position="61"/>
    </location>
</feature>
<comment type="caution">
    <text evidence="4">The sequence shown here is derived from an EMBL/GenBank/DDBJ whole genome shotgun (WGS) entry which is preliminary data.</text>
</comment>
<feature type="transmembrane region" description="Helical" evidence="3">
    <location>
        <begin position="241"/>
        <end position="270"/>
    </location>
</feature>
<feature type="transmembrane region" description="Helical" evidence="3">
    <location>
        <begin position="282"/>
        <end position="305"/>
    </location>
</feature>
<keyword evidence="5" id="KW-1185">Reference proteome</keyword>
<dbReference type="AlphaFoldDB" id="A0A7J6PYN0"/>
<evidence type="ECO:0000256" key="2">
    <source>
        <dbReference type="SAM" id="MobiDB-lite"/>
    </source>
</evidence>
<evidence type="ECO:0000256" key="1">
    <source>
        <dbReference type="SAM" id="Coils"/>
    </source>
</evidence>
<accession>A0A7J6PYN0</accession>
<organism evidence="4 5">
    <name type="scientific">Perkinsus olseni</name>
    <name type="common">Perkinsus atlanticus</name>
    <dbReference type="NCBI Taxonomy" id="32597"/>
    <lineage>
        <taxon>Eukaryota</taxon>
        <taxon>Sar</taxon>
        <taxon>Alveolata</taxon>
        <taxon>Perkinsozoa</taxon>
        <taxon>Perkinsea</taxon>
        <taxon>Perkinsida</taxon>
        <taxon>Perkinsidae</taxon>
        <taxon>Perkinsus</taxon>
    </lineage>
</organism>
<dbReference type="Proteomes" id="UP000553632">
    <property type="component" value="Unassembled WGS sequence"/>
</dbReference>
<gene>
    <name evidence="4" type="ORF">FOZ63_028795</name>
</gene>
<feature type="coiled-coil region" evidence="1">
    <location>
        <begin position="68"/>
        <end position="130"/>
    </location>
</feature>
<keyword evidence="3" id="KW-0812">Transmembrane</keyword>
<feature type="non-terminal residue" evidence="4">
    <location>
        <position position="548"/>
    </location>
</feature>
<name>A0A7J6PYN0_PEROL</name>
<keyword evidence="3" id="KW-0472">Membrane</keyword>